<reference evidence="1 2" key="1">
    <citation type="submission" date="2013-12" db="EMBL/GenBank/DDBJ databases">
        <title>Draft genome of the parsitic nematode Ancylostoma duodenale.</title>
        <authorList>
            <person name="Mitreva M."/>
        </authorList>
    </citation>
    <scope>NUCLEOTIDE SEQUENCE [LARGE SCALE GENOMIC DNA]</scope>
    <source>
        <strain evidence="1 2">Zhejiang</strain>
    </source>
</reference>
<protein>
    <submittedName>
        <fullName evidence="1">Uncharacterized protein</fullName>
    </submittedName>
</protein>
<keyword evidence="2" id="KW-1185">Reference proteome</keyword>
<dbReference type="Proteomes" id="UP000054047">
    <property type="component" value="Unassembled WGS sequence"/>
</dbReference>
<dbReference type="EMBL" id="KN741482">
    <property type="protein sequence ID" value="KIH53330.1"/>
    <property type="molecule type" value="Genomic_DNA"/>
</dbReference>
<organism evidence="1 2">
    <name type="scientific">Ancylostoma duodenale</name>
    <dbReference type="NCBI Taxonomy" id="51022"/>
    <lineage>
        <taxon>Eukaryota</taxon>
        <taxon>Metazoa</taxon>
        <taxon>Ecdysozoa</taxon>
        <taxon>Nematoda</taxon>
        <taxon>Chromadorea</taxon>
        <taxon>Rhabditida</taxon>
        <taxon>Rhabditina</taxon>
        <taxon>Rhabditomorpha</taxon>
        <taxon>Strongyloidea</taxon>
        <taxon>Ancylostomatidae</taxon>
        <taxon>Ancylostomatinae</taxon>
        <taxon>Ancylostoma</taxon>
    </lineage>
</organism>
<evidence type="ECO:0000313" key="1">
    <source>
        <dbReference type="EMBL" id="KIH53330.1"/>
    </source>
</evidence>
<dbReference type="OrthoDB" id="6020750at2759"/>
<proteinExistence type="predicted"/>
<accession>A0A0C2FXN1</accession>
<sequence>MAMSDFAKVLDEMDHEHRQSPVIQALQAIDDKMASLFNVFATLNARQDRLEAAINLITERSAPVPSCLFCPVAENLDSHQSGRCTRFPDTVSRAVQASRLGLCERCLKTGHEEDCGVTCQFCRLPHNTLLCPTRSLHFRHQPKKRKM</sequence>
<evidence type="ECO:0000313" key="2">
    <source>
        <dbReference type="Proteomes" id="UP000054047"/>
    </source>
</evidence>
<dbReference type="AlphaFoldDB" id="A0A0C2FXN1"/>
<name>A0A0C2FXN1_9BILA</name>
<gene>
    <name evidence="1" type="ORF">ANCDUO_16546</name>
</gene>